<gene>
    <name evidence="2" type="ORF">JAAARDRAFT_195051</name>
</gene>
<dbReference type="EMBL" id="KL197722">
    <property type="protein sequence ID" value="KDQ56406.1"/>
    <property type="molecule type" value="Genomic_DNA"/>
</dbReference>
<dbReference type="HOGENOM" id="CLU_009487_0_0_1"/>
<dbReference type="InParanoid" id="A0A067Q1D7"/>
<proteinExistence type="predicted"/>
<protein>
    <recommendedName>
        <fullName evidence="1">DUF6589 domain-containing protein</fullName>
    </recommendedName>
</protein>
<feature type="domain" description="DUF6589" evidence="1">
    <location>
        <begin position="330"/>
        <end position="733"/>
    </location>
</feature>
<reference evidence="3" key="1">
    <citation type="journal article" date="2014" name="Proc. Natl. Acad. Sci. U.S.A.">
        <title>Extensive sampling of basidiomycete genomes demonstrates inadequacy of the white-rot/brown-rot paradigm for wood decay fungi.</title>
        <authorList>
            <person name="Riley R."/>
            <person name="Salamov A.A."/>
            <person name="Brown D.W."/>
            <person name="Nagy L.G."/>
            <person name="Floudas D."/>
            <person name="Held B.W."/>
            <person name="Levasseur A."/>
            <person name="Lombard V."/>
            <person name="Morin E."/>
            <person name="Otillar R."/>
            <person name="Lindquist E.A."/>
            <person name="Sun H."/>
            <person name="LaButti K.M."/>
            <person name="Schmutz J."/>
            <person name="Jabbour D."/>
            <person name="Luo H."/>
            <person name="Baker S.E."/>
            <person name="Pisabarro A.G."/>
            <person name="Walton J.D."/>
            <person name="Blanchette R.A."/>
            <person name="Henrissat B."/>
            <person name="Martin F."/>
            <person name="Cullen D."/>
            <person name="Hibbett D.S."/>
            <person name="Grigoriev I.V."/>
        </authorList>
    </citation>
    <scope>NUCLEOTIDE SEQUENCE [LARGE SCALE GENOMIC DNA]</scope>
    <source>
        <strain evidence="3">MUCL 33604</strain>
    </source>
</reference>
<dbReference type="STRING" id="933084.A0A067Q1D7"/>
<dbReference type="InterPro" id="IPR046496">
    <property type="entry name" value="DUF6589"/>
</dbReference>
<keyword evidence="3" id="KW-1185">Reference proteome</keyword>
<sequence>MEPLRLNAALTSLSDNGLSPAALILHLLGSRQPTNEDVVQDLISHVEEILEALSTHTVTKEISLEWARRVTTRECTQEVMKLVNKQTGWHFNANHATPEKMDAFQIPVMANLMRDLAPHLWDLLGALLSADHVAVRRRKAGVMVANLRHGTGDGSGDQVESEAEKLLSIKKVTCVTIMTQSTNQRCNPLPAVMGIFGRCSNTPERVMEVLAHAGLSISTTAVNNAIRSLAEESRRGLRALGSTMLASYAYDNFDVDLKVDTPTVEKAVPTLKHLTSGTLLEVKHGVTTEDLRCADTLWRSSPNNPQRESQRPVCSWDQLLTIHPEDPHPSGLYCQQRFNAWKMRYDLCHHGPEYFRQFIPQLGCPYKPMYQIPVVKTPQVPARAMNINQSTVQGNAEAVEDLLRQGGVGAEGVPNVVDVAEHIILFHGDLSTMERIQSLLASRSIEHTPFRQMRFMVFIPGLFHLKMACADAVWRTYLEPKRGQEDTATLMHYISISRYRQAHSIATKFKFRRTHEVIGHVGIALRLDGWETEIHKRFRLDTREQWADTKPLWEDVVKLSEDMAGNFVAGRDFEKMRRQRVEERDQVFENSLLMNRDFLLYEMMADAMNQGDIGAVEWACIPWIFIFKGSSKSKYAAQMTRFLHDVHFVYPERLRRAIRLNWLCNPTGKEGKFRGVDWLVERNNLYTKVVYGGSVSNRTVHRIILESPLVETYRSCIDNIQDNFLLSNRTIAHADTDLTKTLHALGVYMHDHDIHRVLNPGRKVTYLIPNQMSKGLALLNEGATQVDDIALDGVIGGGGEEDIEVDGDDLMD</sequence>
<dbReference type="Proteomes" id="UP000027265">
    <property type="component" value="Unassembled WGS sequence"/>
</dbReference>
<dbReference type="OrthoDB" id="4743193at2759"/>
<evidence type="ECO:0000313" key="3">
    <source>
        <dbReference type="Proteomes" id="UP000027265"/>
    </source>
</evidence>
<name>A0A067Q1D7_9AGAM</name>
<evidence type="ECO:0000313" key="2">
    <source>
        <dbReference type="EMBL" id="KDQ56406.1"/>
    </source>
</evidence>
<accession>A0A067Q1D7</accession>
<evidence type="ECO:0000259" key="1">
    <source>
        <dbReference type="Pfam" id="PF20231"/>
    </source>
</evidence>
<dbReference type="AlphaFoldDB" id="A0A067Q1D7"/>
<dbReference type="Pfam" id="PF20231">
    <property type="entry name" value="DUF6589"/>
    <property type="match status" value="1"/>
</dbReference>
<organism evidence="2 3">
    <name type="scientific">Jaapia argillacea MUCL 33604</name>
    <dbReference type="NCBI Taxonomy" id="933084"/>
    <lineage>
        <taxon>Eukaryota</taxon>
        <taxon>Fungi</taxon>
        <taxon>Dikarya</taxon>
        <taxon>Basidiomycota</taxon>
        <taxon>Agaricomycotina</taxon>
        <taxon>Agaricomycetes</taxon>
        <taxon>Agaricomycetidae</taxon>
        <taxon>Jaapiales</taxon>
        <taxon>Jaapiaceae</taxon>
        <taxon>Jaapia</taxon>
    </lineage>
</organism>